<keyword evidence="6 7" id="KW-0946">Virion</keyword>
<evidence type="ECO:0000256" key="3">
    <source>
        <dbReference type="ARBA" id="ARBA00018091"/>
    </source>
</evidence>
<dbReference type="GO" id="GO:0039615">
    <property type="term" value="C:T=1 icosahedral viral capsid"/>
    <property type="evidence" value="ECO:0007669"/>
    <property type="project" value="UniProtKB-UniRule"/>
</dbReference>
<evidence type="ECO:0000256" key="1">
    <source>
        <dbReference type="ARBA" id="ARBA00004328"/>
    </source>
</evidence>
<reference evidence="9" key="1">
    <citation type="journal article" date="2021" name="Cell Host Microbe">
        <title>Global genome analysis reveals a vast and dynamic anellovirus landscape within the human virome.</title>
        <authorList>
            <person name="Arze C.A."/>
            <person name="Springer S."/>
            <person name="Dudas G."/>
            <person name="Patel S."/>
            <person name="Bhattacharyya A."/>
            <person name="Swaminathan H."/>
            <person name="Brugnara C."/>
            <person name="Delagrave S."/>
            <person name="Ong T."/>
            <person name="Kahvejian A."/>
            <person name="Echelard Y."/>
            <person name="Weinstein E.G."/>
            <person name="Hajjar R.J."/>
            <person name="Andersen K.G."/>
            <person name="Yozwiak N.L."/>
        </authorList>
    </citation>
    <scope>NUCLEOTIDE SEQUENCE</scope>
    <source>
        <strain evidence="9">TF1YBNGDX</strain>
    </source>
</reference>
<proteinExistence type="inferred from homology"/>
<evidence type="ECO:0000256" key="8">
    <source>
        <dbReference type="SAM" id="MobiDB-lite"/>
    </source>
</evidence>
<evidence type="ECO:0000256" key="2">
    <source>
        <dbReference type="ARBA" id="ARBA00006131"/>
    </source>
</evidence>
<name>A0A8K1XYS6_9VIRU</name>
<feature type="compositionally biased region" description="Basic and acidic residues" evidence="8">
    <location>
        <begin position="656"/>
        <end position="665"/>
    </location>
</feature>
<evidence type="ECO:0000256" key="7">
    <source>
        <dbReference type="RuleBase" id="RU361230"/>
    </source>
</evidence>
<keyword evidence="4 7" id="KW-1140">T=1 icosahedral capsid protein</keyword>
<sequence length="739" mass="86894">MAWGWWRRRRRGWLRRWGWRRRRRPARRRARWAARRARRRRVRRRRLRRRGRPRRRTFKRRRRRRRFRRKPKIKLTQWQPDMVRRCFIRGFLPAVICGQGTFSNNYSSHLEDRIARGGFGGGHSTMRFSLKVFYEEHLRRLNYWTCSNKDLELVRYFYTTVTFYRHPTQDFIARYNRKTPLGGNILTAPSLHPGSMMTSKHRIMIPSLETRPKGKKTVKVRIAAPTLFTDKWYFSKDVCDLTLLNLDVTMADLRFPFCSPQTDNPCITFQTLAAVYNNFLSITIFQGTSESTQIKEFLKAAMPTKESVRVLNTFKTEGNYSHPQIPKATAQQSKPQNNDTEYFGTLDGLWGDPIYMPLNQTLDNLIEQIQKNMQNYNSKLKTEFPAMVGSAAHTHLTGIFGSSWLNSGRISPEVLGLYTEIIYNPYKDKGTGNHIWIDSLTRNNNHFKEGQSKCHLQDMPLWMMAFGYIDWIKKDLNQWDAPLNYRVMIISPYTFPMMYKQTDPTYGYVPVSYRFTSGLMPDGSSYIPFSFRGKWYPNLLNQQQVLEDLSRSGPFAPKTNVPSATLVMKYKSRFNFGGNPISEQVIRDPCTQPTYDIPGANTLPRAIQVIDPKVLGPGYSFRSFDIRRGYFSTTSIKRVSQQSETTEFLFPGPKKPRIDLQKYEPPEDVYNTLQKETRPWESSQEEETEAPSEEEEERPLREQLQQQLREQHQLRKGIQHLFQQLVKTQQGVHVNPCLQ</sequence>
<protein>
    <recommendedName>
        <fullName evidence="3 7">Capsid protein</fullName>
    </recommendedName>
</protein>
<dbReference type="EMBL" id="OK574385">
    <property type="protein sequence ID" value="UHS18311.1"/>
    <property type="molecule type" value="Genomic_DNA"/>
</dbReference>
<evidence type="ECO:0000256" key="5">
    <source>
        <dbReference type="ARBA" id="ARBA00022561"/>
    </source>
</evidence>
<feature type="compositionally biased region" description="Acidic residues" evidence="8">
    <location>
        <begin position="683"/>
        <end position="697"/>
    </location>
</feature>
<evidence type="ECO:0000313" key="9">
    <source>
        <dbReference type="EMBL" id="UHS18311.1"/>
    </source>
</evidence>
<dbReference type="InterPro" id="IPR004219">
    <property type="entry name" value="TTvirus_Unk"/>
</dbReference>
<comment type="function">
    <text evidence="7">Self-assembles to form an icosahedral capsid.</text>
</comment>
<evidence type="ECO:0000256" key="4">
    <source>
        <dbReference type="ARBA" id="ARBA00022431"/>
    </source>
</evidence>
<organism evidence="9">
    <name type="scientific">Alphatorquevirus sp</name>
    <dbReference type="NCBI Taxonomy" id="2809145"/>
    <lineage>
        <taxon>Viruses</taxon>
        <taxon>Monodnaviria</taxon>
        <taxon>Shotokuvirae</taxon>
        <taxon>Commensaviricota</taxon>
        <taxon>Cardeaviricetes</taxon>
        <taxon>Sanitavirales</taxon>
        <taxon>Anelloviridae</taxon>
        <taxon>Alphatorquevirus</taxon>
    </lineage>
</organism>
<comment type="similarity">
    <text evidence="2 7">Belongs to the anelloviridae capsid protein family.</text>
</comment>
<comment type="subcellular location">
    <subcellularLocation>
        <location evidence="1 7">Virion</location>
    </subcellularLocation>
</comment>
<accession>A0A8K1XYS6</accession>
<keyword evidence="5 7" id="KW-0167">Capsid protein</keyword>
<dbReference type="Pfam" id="PF02956">
    <property type="entry name" value="TT_ORF1"/>
    <property type="match status" value="1"/>
</dbReference>
<feature type="region of interest" description="Disordered" evidence="8">
    <location>
        <begin position="42"/>
        <end position="66"/>
    </location>
</feature>
<evidence type="ECO:0000256" key="6">
    <source>
        <dbReference type="ARBA" id="ARBA00022844"/>
    </source>
</evidence>
<feature type="region of interest" description="Disordered" evidence="8">
    <location>
        <begin position="647"/>
        <end position="711"/>
    </location>
</feature>